<dbReference type="EMBL" id="UOFH01000310">
    <property type="protein sequence ID" value="VAW65259.1"/>
    <property type="molecule type" value="Genomic_DNA"/>
</dbReference>
<sequence length="107" mass="12286">MYQQTMFLQAGEELQVDNGSLSMGTVYETEINSTIDFVFKYDTLISKEESGGYTHHASSTLEIELTGQLDFDISIYWDRINNPTIDENGDEPEKDDYRLVFGVSYTY</sequence>
<dbReference type="Pfam" id="PF04338">
    <property type="entry name" value="DUF481"/>
    <property type="match status" value="1"/>
</dbReference>
<gene>
    <name evidence="1" type="ORF">MNBD_GAMMA08-2993</name>
</gene>
<proteinExistence type="predicted"/>
<reference evidence="1" key="1">
    <citation type="submission" date="2018-06" db="EMBL/GenBank/DDBJ databases">
        <authorList>
            <person name="Zhirakovskaya E."/>
        </authorList>
    </citation>
    <scope>NUCLEOTIDE SEQUENCE</scope>
</reference>
<evidence type="ECO:0000313" key="1">
    <source>
        <dbReference type="EMBL" id="VAW65259.1"/>
    </source>
</evidence>
<accession>A0A3B0XTR8</accession>
<dbReference type="InterPro" id="IPR007433">
    <property type="entry name" value="DUF481"/>
</dbReference>
<name>A0A3B0XTR8_9ZZZZ</name>
<evidence type="ECO:0008006" key="2">
    <source>
        <dbReference type="Google" id="ProtNLM"/>
    </source>
</evidence>
<organism evidence="1">
    <name type="scientific">hydrothermal vent metagenome</name>
    <dbReference type="NCBI Taxonomy" id="652676"/>
    <lineage>
        <taxon>unclassified sequences</taxon>
        <taxon>metagenomes</taxon>
        <taxon>ecological metagenomes</taxon>
    </lineage>
</organism>
<dbReference type="AlphaFoldDB" id="A0A3B0XTR8"/>
<protein>
    <recommendedName>
        <fullName evidence="2">DUF481 domain-containing protein</fullName>
    </recommendedName>
</protein>